<dbReference type="EMBL" id="CP016279">
    <property type="protein sequence ID" value="ANP50035.1"/>
    <property type="molecule type" value="Genomic_DNA"/>
</dbReference>
<accession>A0A1B1AU21</accession>
<organism evidence="1 2">
    <name type="scientific">Streptomyces griseochromogenes</name>
    <dbReference type="NCBI Taxonomy" id="68214"/>
    <lineage>
        <taxon>Bacteria</taxon>
        <taxon>Bacillati</taxon>
        <taxon>Actinomycetota</taxon>
        <taxon>Actinomycetes</taxon>
        <taxon>Kitasatosporales</taxon>
        <taxon>Streptomycetaceae</taxon>
        <taxon>Streptomyces</taxon>
    </lineage>
</organism>
<gene>
    <name evidence="1" type="ORF">AVL59_10805</name>
</gene>
<proteinExistence type="predicted"/>
<dbReference type="KEGG" id="sgs:AVL59_10805"/>
<reference evidence="1 2" key="1">
    <citation type="submission" date="2016-06" db="EMBL/GenBank/DDBJ databases">
        <title>Complete genome sequence of Streptomyces griseochromogenes ATCC 14511, the Blasticidin S producer.</title>
        <authorList>
            <person name="Wu L."/>
        </authorList>
    </citation>
    <scope>NUCLEOTIDE SEQUENCE [LARGE SCALE GENOMIC DNA]</scope>
    <source>
        <strain evidence="1 2">ATCC 14511</strain>
    </source>
</reference>
<protein>
    <submittedName>
        <fullName evidence="1">Uncharacterized protein</fullName>
    </submittedName>
</protein>
<name>A0A1B1AU21_9ACTN</name>
<dbReference type="AlphaFoldDB" id="A0A1B1AU21"/>
<evidence type="ECO:0000313" key="2">
    <source>
        <dbReference type="Proteomes" id="UP000092659"/>
    </source>
</evidence>
<dbReference type="Proteomes" id="UP000092659">
    <property type="component" value="Chromosome"/>
</dbReference>
<evidence type="ECO:0000313" key="1">
    <source>
        <dbReference type="EMBL" id="ANP50035.1"/>
    </source>
</evidence>
<sequence length="68" mass="7543">MVLLRWRQAGHLGVVGEAEAFRSAVVSNHRAAHAYRSPSHHAEEFVNSRRLVPMRRSGSLLVPTGRAV</sequence>